<evidence type="ECO:0000259" key="2">
    <source>
        <dbReference type="SMART" id="SM00358"/>
    </source>
</evidence>
<reference evidence="3" key="1">
    <citation type="submission" date="2022-01" db="EMBL/GenBank/DDBJ databases">
        <authorList>
            <person name="King R."/>
        </authorList>
    </citation>
    <scope>NUCLEOTIDE SEQUENCE</scope>
</reference>
<dbReference type="PANTHER" id="PTHR46205">
    <property type="entry name" value="LOQUACIOUS, ISOFORM B"/>
    <property type="match status" value="1"/>
</dbReference>
<dbReference type="GO" id="GO:0016442">
    <property type="term" value="C:RISC complex"/>
    <property type="evidence" value="ECO:0007669"/>
    <property type="project" value="TreeGrafter"/>
</dbReference>
<dbReference type="CDD" id="cd00048">
    <property type="entry name" value="DSRM_SF"/>
    <property type="match status" value="1"/>
</dbReference>
<keyword evidence="1" id="KW-0694">RNA-binding</keyword>
<dbReference type="GO" id="GO:0035197">
    <property type="term" value="F:siRNA binding"/>
    <property type="evidence" value="ECO:0007669"/>
    <property type="project" value="TreeGrafter"/>
</dbReference>
<dbReference type="GO" id="GO:0005634">
    <property type="term" value="C:nucleus"/>
    <property type="evidence" value="ECO:0007669"/>
    <property type="project" value="TreeGrafter"/>
</dbReference>
<dbReference type="InterPro" id="IPR014720">
    <property type="entry name" value="dsRBD_dom"/>
</dbReference>
<dbReference type="Proteomes" id="UP001153636">
    <property type="component" value="Chromosome 1"/>
</dbReference>
<dbReference type="AlphaFoldDB" id="A0A9P0CFI7"/>
<sequence length="162" mass="18009">MANTKSPVSLLQEVLVKHGSQVPIYQEKPSDLPQFPFKCTVLVGTITADGYAHTKKEAKQNSAKEVLLKLGVGLSNSNKIHPVHLVVPLNGVNYTGKLHEYASGNRLPYPTYCEKSPQNGWFLVECQFLGMTAMGIGTTKQNAKQEASKKMLEEKLKRRYFS</sequence>
<name>A0A9P0CFI7_9CUCU</name>
<evidence type="ECO:0000313" key="3">
    <source>
        <dbReference type="EMBL" id="CAH1098950.1"/>
    </source>
</evidence>
<dbReference type="EMBL" id="OV651813">
    <property type="protein sequence ID" value="CAH1098950.1"/>
    <property type="molecule type" value="Genomic_DNA"/>
</dbReference>
<dbReference type="GO" id="GO:0003725">
    <property type="term" value="F:double-stranded RNA binding"/>
    <property type="evidence" value="ECO:0007669"/>
    <property type="project" value="TreeGrafter"/>
</dbReference>
<evidence type="ECO:0000313" key="4">
    <source>
        <dbReference type="Proteomes" id="UP001153636"/>
    </source>
</evidence>
<dbReference type="SMART" id="SM00358">
    <property type="entry name" value="DSRM"/>
    <property type="match status" value="2"/>
</dbReference>
<organism evidence="3 4">
    <name type="scientific">Psylliodes chrysocephalus</name>
    <dbReference type="NCBI Taxonomy" id="3402493"/>
    <lineage>
        <taxon>Eukaryota</taxon>
        <taxon>Metazoa</taxon>
        <taxon>Ecdysozoa</taxon>
        <taxon>Arthropoda</taxon>
        <taxon>Hexapoda</taxon>
        <taxon>Insecta</taxon>
        <taxon>Pterygota</taxon>
        <taxon>Neoptera</taxon>
        <taxon>Endopterygota</taxon>
        <taxon>Coleoptera</taxon>
        <taxon>Polyphaga</taxon>
        <taxon>Cucujiformia</taxon>
        <taxon>Chrysomeloidea</taxon>
        <taxon>Chrysomelidae</taxon>
        <taxon>Galerucinae</taxon>
        <taxon>Alticini</taxon>
        <taxon>Psylliodes</taxon>
    </lineage>
</organism>
<dbReference type="GO" id="GO:0030422">
    <property type="term" value="P:siRNA processing"/>
    <property type="evidence" value="ECO:0007669"/>
    <property type="project" value="TreeGrafter"/>
</dbReference>
<dbReference type="GO" id="GO:0005737">
    <property type="term" value="C:cytoplasm"/>
    <property type="evidence" value="ECO:0007669"/>
    <property type="project" value="TreeGrafter"/>
</dbReference>
<proteinExistence type="predicted"/>
<gene>
    <name evidence="3" type="ORF">PSYICH_LOCUS2</name>
</gene>
<dbReference type="Pfam" id="PF00035">
    <property type="entry name" value="dsrm"/>
    <property type="match status" value="2"/>
</dbReference>
<feature type="domain" description="DRBM" evidence="2">
    <location>
        <begin position="7"/>
        <end position="71"/>
    </location>
</feature>
<dbReference type="Gene3D" id="3.30.160.20">
    <property type="match status" value="2"/>
</dbReference>
<dbReference type="GO" id="GO:0070920">
    <property type="term" value="P:regulation of regulatory ncRNA processing"/>
    <property type="evidence" value="ECO:0007669"/>
    <property type="project" value="TreeGrafter"/>
</dbReference>
<dbReference type="InterPro" id="IPR051247">
    <property type="entry name" value="RLC_Component"/>
</dbReference>
<evidence type="ECO:0000256" key="1">
    <source>
        <dbReference type="ARBA" id="ARBA00022884"/>
    </source>
</evidence>
<dbReference type="GO" id="GO:0070578">
    <property type="term" value="C:RISC-loading complex"/>
    <property type="evidence" value="ECO:0007669"/>
    <property type="project" value="TreeGrafter"/>
</dbReference>
<dbReference type="OrthoDB" id="6780167at2759"/>
<dbReference type="PANTHER" id="PTHR46205:SF3">
    <property type="entry name" value="LOQUACIOUS, ISOFORM B"/>
    <property type="match status" value="1"/>
</dbReference>
<accession>A0A9P0CFI7</accession>
<feature type="domain" description="DRBM" evidence="2">
    <location>
        <begin position="94"/>
        <end position="156"/>
    </location>
</feature>
<dbReference type="SUPFAM" id="SSF54768">
    <property type="entry name" value="dsRNA-binding domain-like"/>
    <property type="match status" value="2"/>
</dbReference>
<protein>
    <recommendedName>
        <fullName evidence="2">DRBM domain-containing protein</fullName>
    </recommendedName>
</protein>
<keyword evidence="4" id="KW-1185">Reference proteome</keyword>